<keyword evidence="6 7" id="KW-0472">Membrane</keyword>
<feature type="transmembrane region" description="Helical" evidence="7">
    <location>
        <begin position="6"/>
        <end position="24"/>
    </location>
</feature>
<dbReference type="GO" id="GO:0005886">
    <property type="term" value="C:plasma membrane"/>
    <property type="evidence" value="ECO:0007669"/>
    <property type="project" value="UniProtKB-SubCell"/>
</dbReference>
<accession>A0A927W1X5</accession>
<evidence type="ECO:0000256" key="7">
    <source>
        <dbReference type="SAM" id="Phobius"/>
    </source>
</evidence>
<dbReference type="AlphaFoldDB" id="A0A927W1X5"/>
<evidence type="ECO:0000256" key="6">
    <source>
        <dbReference type="ARBA" id="ARBA00023136"/>
    </source>
</evidence>
<dbReference type="InterPro" id="IPR023090">
    <property type="entry name" value="UPF0702_alpha/beta_dom_sf"/>
</dbReference>
<sequence>MDLNWIWQSILIFIVGTFILRVGGRKSISQMTISQTIVMIGLGSLLIQPVSGKGLLVTFLAAGILTILMIITEYLEIKIDFLETMFSGKAVIVIENGKPNIKNLKKLRMSIDRLETRLRQSGISSIEDVQYATIEVSGQLGYELKNNKRPINQEDFIKLMSEIYELKSMISNKAKPESYENNNIFKEIKGGKFEGNKNEP</sequence>
<feature type="transmembrane region" description="Helical" evidence="7">
    <location>
        <begin position="31"/>
        <end position="50"/>
    </location>
</feature>
<proteinExistence type="inferred from homology"/>
<dbReference type="Gene3D" id="3.30.240.20">
    <property type="entry name" value="bsu07140 like domains"/>
    <property type="match status" value="1"/>
</dbReference>
<comment type="caution">
    <text evidence="9">The sequence shown here is derived from an EMBL/GenBank/DDBJ whole genome shotgun (WGS) entry which is preliminary data.</text>
</comment>
<comment type="subcellular location">
    <subcellularLocation>
        <location evidence="1">Cell membrane</location>
        <topology evidence="1">Multi-pass membrane protein</topology>
    </subcellularLocation>
</comment>
<protein>
    <submittedName>
        <fullName evidence="9">DUF421 domain-containing protein</fullName>
    </submittedName>
</protein>
<comment type="similarity">
    <text evidence="2">Belongs to the UPF0702 family.</text>
</comment>
<evidence type="ECO:0000256" key="1">
    <source>
        <dbReference type="ARBA" id="ARBA00004651"/>
    </source>
</evidence>
<gene>
    <name evidence="9" type="ORF">E7215_02105</name>
</gene>
<evidence type="ECO:0000256" key="2">
    <source>
        <dbReference type="ARBA" id="ARBA00006448"/>
    </source>
</evidence>
<dbReference type="PANTHER" id="PTHR34582:SF2">
    <property type="entry name" value="UPF0702 TRANSMEMBRANE PROTEIN YDFR"/>
    <property type="match status" value="1"/>
</dbReference>
<evidence type="ECO:0000256" key="5">
    <source>
        <dbReference type="ARBA" id="ARBA00022989"/>
    </source>
</evidence>
<evidence type="ECO:0000256" key="3">
    <source>
        <dbReference type="ARBA" id="ARBA00022475"/>
    </source>
</evidence>
<dbReference type="Pfam" id="PF04239">
    <property type="entry name" value="DUF421"/>
    <property type="match status" value="1"/>
</dbReference>
<keyword evidence="5 7" id="KW-1133">Transmembrane helix</keyword>
<dbReference type="Proteomes" id="UP000768462">
    <property type="component" value="Unassembled WGS sequence"/>
</dbReference>
<evidence type="ECO:0000256" key="4">
    <source>
        <dbReference type="ARBA" id="ARBA00022692"/>
    </source>
</evidence>
<evidence type="ECO:0000313" key="9">
    <source>
        <dbReference type="EMBL" id="MBE6058958.1"/>
    </source>
</evidence>
<feature type="domain" description="YetF C-terminal" evidence="8">
    <location>
        <begin position="78"/>
        <end position="148"/>
    </location>
</feature>
<evidence type="ECO:0000259" key="8">
    <source>
        <dbReference type="Pfam" id="PF04239"/>
    </source>
</evidence>
<dbReference type="PANTHER" id="PTHR34582">
    <property type="entry name" value="UPF0702 TRANSMEMBRANE PROTEIN YCAP"/>
    <property type="match status" value="1"/>
</dbReference>
<feature type="transmembrane region" description="Helical" evidence="7">
    <location>
        <begin position="56"/>
        <end position="75"/>
    </location>
</feature>
<name>A0A927W1X5_9CLOT</name>
<dbReference type="EMBL" id="SVCM01000024">
    <property type="protein sequence ID" value="MBE6058958.1"/>
    <property type="molecule type" value="Genomic_DNA"/>
</dbReference>
<keyword evidence="4 7" id="KW-0812">Transmembrane</keyword>
<reference evidence="9" key="1">
    <citation type="submission" date="2019-04" db="EMBL/GenBank/DDBJ databases">
        <title>Evolution of Biomass-Degrading Anaerobic Consortia Revealed by Metagenomics.</title>
        <authorList>
            <person name="Peng X."/>
        </authorList>
    </citation>
    <scope>NUCLEOTIDE SEQUENCE</scope>
    <source>
        <strain evidence="9">SIG254</strain>
    </source>
</reference>
<evidence type="ECO:0000313" key="10">
    <source>
        <dbReference type="Proteomes" id="UP000768462"/>
    </source>
</evidence>
<keyword evidence="3" id="KW-1003">Cell membrane</keyword>
<organism evidence="9 10">
    <name type="scientific">Clostridium sulfidigenes</name>
    <dbReference type="NCBI Taxonomy" id="318464"/>
    <lineage>
        <taxon>Bacteria</taxon>
        <taxon>Bacillati</taxon>
        <taxon>Bacillota</taxon>
        <taxon>Clostridia</taxon>
        <taxon>Eubacteriales</taxon>
        <taxon>Clostridiaceae</taxon>
        <taxon>Clostridium</taxon>
    </lineage>
</organism>
<dbReference type="InterPro" id="IPR007353">
    <property type="entry name" value="DUF421"/>
</dbReference>